<feature type="domain" description="USP" evidence="10">
    <location>
        <begin position="675"/>
        <end position="1028"/>
    </location>
</feature>
<feature type="compositionally biased region" description="Polar residues" evidence="8">
    <location>
        <begin position="568"/>
        <end position="584"/>
    </location>
</feature>
<evidence type="ECO:0000256" key="3">
    <source>
        <dbReference type="ARBA" id="ARBA00012759"/>
    </source>
</evidence>
<accession>A0A5E8BB55</accession>
<evidence type="ECO:0000313" key="12">
    <source>
        <dbReference type="Proteomes" id="UP000398389"/>
    </source>
</evidence>
<evidence type="ECO:0000259" key="10">
    <source>
        <dbReference type="PROSITE" id="PS50235"/>
    </source>
</evidence>
<feature type="compositionally biased region" description="Polar residues" evidence="8">
    <location>
        <begin position="492"/>
        <end position="510"/>
    </location>
</feature>
<dbReference type="Pfam" id="PF00581">
    <property type="entry name" value="Rhodanese"/>
    <property type="match status" value="1"/>
</dbReference>
<dbReference type="CDD" id="cd02674">
    <property type="entry name" value="Peptidase_C19R"/>
    <property type="match status" value="1"/>
</dbReference>
<feature type="compositionally biased region" description="Pro residues" evidence="8">
    <location>
        <begin position="15"/>
        <end position="26"/>
    </location>
</feature>
<feature type="region of interest" description="Disordered" evidence="8">
    <location>
        <begin position="483"/>
        <end position="518"/>
    </location>
</feature>
<evidence type="ECO:0000256" key="1">
    <source>
        <dbReference type="ARBA" id="ARBA00000707"/>
    </source>
</evidence>
<dbReference type="InterPro" id="IPR018200">
    <property type="entry name" value="USP_CS"/>
</dbReference>
<dbReference type="GeneID" id="43580594"/>
<evidence type="ECO:0000259" key="9">
    <source>
        <dbReference type="PROSITE" id="PS50206"/>
    </source>
</evidence>
<evidence type="ECO:0000256" key="4">
    <source>
        <dbReference type="ARBA" id="ARBA00022670"/>
    </source>
</evidence>
<sequence>MPPIDNSTGLLSQPVPQPSTPAPKPPETTSNAIQIVNANSPCRSSSPDKLDPRNFKVQRKKVETNETAILDPINIENRRSLDSENDLATSLEERFSRLRTNSNNNYNNSLVRKSLLDSNQNYNYNYSHSHSESPVTVTSSKDKNRYSRPLPIPDILHKFQDSPGGSKNQNKPTISMPEPIIAQQGLLKNNDTFGKSHRRNHILHMPEPGGPPNLSSAVLIPQVNGTQTSNGVAMSFSPPGTNSFDLKQSDSQNLVQISKNREFDFPKTFIILPEELNKLLQLYPEQILIIDIRPREYFNNGHIPSSNLVCFEPVAIHSSLVVNDETLEQALVLSPDYEQQLFKQRHKFPFVVYYDANTRSADFLNGRYLNEQDKRLATFIDYLYRKPINKPLQRPPALLVGGLEGWIKMYGKNKIWKSTTLPLDLPPSASASLNNLRGPMGPETLQSIPNIVPPLNLQHSVSLWKAEYLENNSIVAPKIPQVIPSRPYGSRKGSTASPNHRLSFDGSNPPVTTPAHEMTIGTSSYNYARNTNDFFTMPTPTVPQSLQSSYSSSRPTTTDDLYSIPLNGRQTRSGQLPNGIQRSDPNLPKLPPPVAHVPQSQSQYPHMEINSGYAMGHAPGASDGHSGALILGSLPPIQNLCTNRPGSSTLVKTSQNIQPLKHPESFNQVLRSFSTGLSNLGNTCYMNCIIQCIAATEKLAGPIITMPDLANLNSKLGYKGVLYSTFSRLLQEMIRKDNSYVSPVQFRKLCGSLSHTFSGYQQQDCHEFLNFLLDGLHEELNRAGDKQPLKPLTEDEERIQEQLSFRVASAKQWKRYLYSNNSPISTLIQGQYLSRLTCTVCKTTSTTYNAFSCLSLPIPSVSDMGRSSVRLVDCFRLFTVEEVLDGDNAWHCPQCKKRRKTTKTMKITRLPEILIVHLKRFQQHGTSSNKLETFVSYPINSLDLTEFWVQPTTQADETVQHGGQYPPFLYNLYGVATHQGTLKGGHYTSFVRRGRNGWCYFDDTRVYRNVNPSHVVTQHAYVLFFERVRPVH</sequence>
<protein>
    <recommendedName>
        <fullName evidence="3">ubiquitinyl hydrolase 1</fullName>
        <ecNumber evidence="3">3.4.19.12</ecNumber>
    </recommendedName>
</protein>
<feature type="region of interest" description="Disordered" evidence="8">
    <location>
        <begin position="539"/>
        <end position="586"/>
    </location>
</feature>
<keyword evidence="5" id="KW-0833">Ubl conjugation pathway</keyword>
<dbReference type="PROSITE" id="PS50206">
    <property type="entry name" value="RHODANESE_3"/>
    <property type="match status" value="1"/>
</dbReference>
<dbReference type="AlphaFoldDB" id="A0A5E8BB55"/>
<gene>
    <name evidence="11" type="ORF">SAPINGB_P001774</name>
</gene>
<feature type="region of interest" description="Disordered" evidence="8">
    <location>
        <begin position="1"/>
        <end position="30"/>
    </location>
</feature>
<dbReference type="GO" id="GO:0006508">
    <property type="term" value="P:proteolysis"/>
    <property type="evidence" value="ECO:0007669"/>
    <property type="project" value="UniProtKB-KW"/>
</dbReference>
<dbReference type="GO" id="GO:0004843">
    <property type="term" value="F:cysteine-type deubiquitinase activity"/>
    <property type="evidence" value="ECO:0007669"/>
    <property type="project" value="UniProtKB-EC"/>
</dbReference>
<dbReference type="Gene3D" id="3.40.250.10">
    <property type="entry name" value="Rhodanese-like domain"/>
    <property type="match status" value="1"/>
</dbReference>
<evidence type="ECO:0000256" key="6">
    <source>
        <dbReference type="ARBA" id="ARBA00022801"/>
    </source>
</evidence>
<keyword evidence="12" id="KW-1185">Reference proteome</keyword>
<dbReference type="PANTHER" id="PTHR21646">
    <property type="entry name" value="UBIQUITIN CARBOXYL-TERMINAL HYDROLASE"/>
    <property type="match status" value="1"/>
</dbReference>
<dbReference type="PROSITE" id="PS00973">
    <property type="entry name" value="USP_2"/>
    <property type="match status" value="1"/>
</dbReference>
<organism evidence="11 12">
    <name type="scientific">Magnusiomyces paraingens</name>
    <dbReference type="NCBI Taxonomy" id="2606893"/>
    <lineage>
        <taxon>Eukaryota</taxon>
        <taxon>Fungi</taxon>
        <taxon>Dikarya</taxon>
        <taxon>Ascomycota</taxon>
        <taxon>Saccharomycotina</taxon>
        <taxon>Dipodascomycetes</taxon>
        <taxon>Dipodascales</taxon>
        <taxon>Dipodascaceae</taxon>
        <taxon>Magnusiomyces</taxon>
    </lineage>
</organism>
<dbReference type="Pfam" id="PF00443">
    <property type="entry name" value="UCH"/>
    <property type="match status" value="1"/>
</dbReference>
<keyword evidence="6" id="KW-0378">Hydrolase</keyword>
<dbReference type="InterPro" id="IPR001394">
    <property type="entry name" value="Peptidase_C19_UCH"/>
</dbReference>
<evidence type="ECO:0000256" key="5">
    <source>
        <dbReference type="ARBA" id="ARBA00022786"/>
    </source>
</evidence>
<dbReference type="SUPFAM" id="SSF52821">
    <property type="entry name" value="Rhodanese/Cell cycle control phosphatase"/>
    <property type="match status" value="1"/>
</dbReference>
<dbReference type="InterPro" id="IPR028889">
    <property type="entry name" value="USP"/>
</dbReference>
<dbReference type="PROSITE" id="PS00972">
    <property type="entry name" value="USP_1"/>
    <property type="match status" value="1"/>
</dbReference>
<feature type="compositionally biased region" description="Polar residues" evidence="8">
    <location>
        <begin position="1"/>
        <end position="11"/>
    </location>
</feature>
<dbReference type="SUPFAM" id="SSF54001">
    <property type="entry name" value="Cysteine proteinases"/>
    <property type="match status" value="1"/>
</dbReference>
<feature type="region of interest" description="Disordered" evidence="8">
    <location>
        <begin position="125"/>
        <end position="148"/>
    </location>
</feature>
<dbReference type="Proteomes" id="UP000398389">
    <property type="component" value="Unassembled WGS sequence"/>
</dbReference>
<feature type="compositionally biased region" description="Low complexity" evidence="8">
    <location>
        <begin position="544"/>
        <end position="553"/>
    </location>
</feature>
<dbReference type="Gene3D" id="3.90.70.10">
    <property type="entry name" value="Cysteine proteinases"/>
    <property type="match status" value="1"/>
</dbReference>
<comment type="similarity">
    <text evidence="2">Belongs to the peptidase C19 family.</text>
</comment>
<dbReference type="GO" id="GO:0016579">
    <property type="term" value="P:protein deubiquitination"/>
    <property type="evidence" value="ECO:0007669"/>
    <property type="project" value="InterPro"/>
</dbReference>
<dbReference type="InterPro" id="IPR050185">
    <property type="entry name" value="Ub_carboxyl-term_hydrolase"/>
</dbReference>
<evidence type="ECO:0000313" key="11">
    <source>
        <dbReference type="EMBL" id="VVT48428.1"/>
    </source>
</evidence>
<dbReference type="EC" id="3.4.19.12" evidence="3"/>
<dbReference type="InterPro" id="IPR001763">
    <property type="entry name" value="Rhodanese-like_dom"/>
</dbReference>
<dbReference type="SMART" id="SM00450">
    <property type="entry name" value="RHOD"/>
    <property type="match status" value="1"/>
</dbReference>
<dbReference type="PROSITE" id="PS50235">
    <property type="entry name" value="USP_3"/>
    <property type="match status" value="1"/>
</dbReference>
<feature type="domain" description="Rhodanese" evidence="9">
    <location>
        <begin position="283"/>
        <end position="415"/>
    </location>
</feature>
<dbReference type="RefSeq" id="XP_031852385.1">
    <property type="nucleotide sequence ID" value="XM_031996494.1"/>
</dbReference>
<dbReference type="InterPro" id="IPR038765">
    <property type="entry name" value="Papain-like_cys_pep_sf"/>
</dbReference>
<keyword evidence="7" id="KW-0788">Thiol protease</keyword>
<dbReference type="EMBL" id="CABVLU010000002">
    <property type="protein sequence ID" value="VVT48428.1"/>
    <property type="molecule type" value="Genomic_DNA"/>
</dbReference>
<reference evidence="11 12" key="1">
    <citation type="submission" date="2019-09" db="EMBL/GenBank/DDBJ databases">
        <authorList>
            <person name="Brejova B."/>
        </authorList>
    </citation>
    <scope>NUCLEOTIDE SEQUENCE [LARGE SCALE GENOMIC DNA]</scope>
</reference>
<evidence type="ECO:0000256" key="8">
    <source>
        <dbReference type="SAM" id="MobiDB-lite"/>
    </source>
</evidence>
<proteinExistence type="inferred from homology"/>
<dbReference type="InterPro" id="IPR036873">
    <property type="entry name" value="Rhodanese-like_dom_sf"/>
</dbReference>
<dbReference type="OrthoDB" id="292964at2759"/>
<dbReference type="PANTHER" id="PTHR21646:SF24">
    <property type="entry name" value="UBIQUITIN CARBOXYL-TERMINAL HYDROLASE"/>
    <property type="match status" value="1"/>
</dbReference>
<evidence type="ECO:0000256" key="7">
    <source>
        <dbReference type="ARBA" id="ARBA00022807"/>
    </source>
</evidence>
<evidence type="ECO:0000256" key="2">
    <source>
        <dbReference type="ARBA" id="ARBA00009085"/>
    </source>
</evidence>
<comment type="catalytic activity">
    <reaction evidence="1">
        <text>Thiol-dependent hydrolysis of ester, thioester, amide, peptide and isopeptide bonds formed by the C-terminal Gly of ubiquitin (a 76-residue protein attached to proteins as an intracellular targeting signal).</text>
        <dbReference type="EC" id="3.4.19.12"/>
    </reaction>
</comment>
<keyword evidence="4" id="KW-0645">Protease</keyword>
<name>A0A5E8BB55_9ASCO</name>